<evidence type="ECO:0000313" key="16">
    <source>
        <dbReference type="EMBL" id="AGL00896.1"/>
    </source>
</evidence>
<evidence type="ECO:0000256" key="12">
    <source>
        <dbReference type="ARBA" id="ARBA00023291"/>
    </source>
</evidence>
<dbReference type="GO" id="GO:0051538">
    <property type="term" value="F:3 iron, 4 sulfur cluster binding"/>
    <property type="evidence" value="ECO:0007669"/>
    <property type="project" value="UniProtKB-KW"/>
</dbReference>
<dbReference type="KEGG" id="dgi:Desgi_1397"/>
<proteinExistence type="inferred from homology"/>
<name>R4KMN7_9FIRM</name>
<dbReference type="GO" id="GO:0030313">
    <property type="term" value="C:cell envelope"/>
    <property type="evidence" value="ECO:0007669"/>
    <property type="project" value="UniProtKB-SubCell"/>
</dbReference>
<dbReference type="NCBIfam" id="TIGR00391">
    <property type="entry name" value="hydA"/>
    <property type="match status" value="1"/>
</dbReference>
<evidence type="ECO:0000256" key="2">
    <source>
        <dbReference type="ARBA" id="ARBA00001966"/>
    </source>
</evidence>
<feature type="binding site" evidence="13">
    <location>
        <position position="250"/>
    </location>
    <ligand>
        <name>[4Fe-4S] cluster</name>
        <dbReference type="ChEBI" id="CHEBI:49883"/>
        <label>2</label>
    </ligand>
</feature>
<dbReference type="GO" id="GO:0046872">
    <property type="term" value="F:metal ion binding"/>
    <property type="evidence" value="ECO:0007669"/>
    <property type="project" value="UniProtKB-KW"/>
</dbReference>
<gene>
    <name evidence="16" type="ORF">Desgi_1397</name>
</gene>
<evidence type="ECO:0000256" key="11">
    <source>
        <dbReference type="ARBA" id="ARBA00023014"/>
    </source>
</evidence>
<keyword evidence="7 13" id="KW-0479">Metal-binding</keyword>
<feature type="domain" description="NADH:ubiquinone oxidoreductase-like 20kDa subunit" evidence="14">
    <location>
        <begin position="48"/>
        <end position="198"/>
    </location>
</feature>
<dbReference type="InterPro" id="IPR001821">
    <property type="entry name" value="NiFe_hydrogenase_ssu"/>
</dbReference>
<dbReference type="GO" id="GO:0009375">
    <property type="term" value="C:ferredoxin hydrogenase complex"/>
    <property type="evidence" value="ECO:0007669"/>
    <property type="project" value="InterPro"/>
</dbReference>
<evidence type="ECO:0000256" key="4">
    <source>
        <dbReference type="ARBA" id="ARBA00006605"/>
    </source>
</evidence>
<dbReference type="Pfam" id="PF14720">
    <property type="entry name" value="NiFe_hyd_SSU_C"/>
    <property type="match status" value="1"/>
</dbReference>
<keyword evidence="12 13" id="KW-0003">3Fe-4S</keyword>
<dbReference type="OrthoDB" id="9766729at2"/>
<reference evidence="16 17" key="1">
    <citation type="submission" date="2012-01" db="EMBL/GenBank/DDBJ databases">
        <title>Complete sequence of Desulfotomaculum gibsoniae DSM 7213.</title>
        <authorList>
            <consortium name="US DOE Joint Genome Institute"/>
            <person name="Lucas S."/>
            <person name="Han J."/>
            <person name="Lapidus A."/>
            <person name="Cheng J.-F."/>
            <person name="Goodwin L."/>
            <person name="Pitluck S."/>
            <person name="Peters L."/>
            <person name="Ovchinnikova G."/>
            <person name="Teshima H."/>
            <person name="Detter J.C."/>
            <person name="Han C."/>
            <person name="Tapia R."/>
            <person name="Land M."/>
            <person name="Hauser L."/>
            <person name="Kyrpides N."/>
            <person name="Ivanova N."/>
            <person name="Pagani I."/>
            <person name="Parshina S."/>
            <person name="Plugge C."/>
            <person name="Muyzer G."/>
            <person name="Kuever J."/>
            <person name="Ivanova A."/>
            <person name="Nazina T."/>
            <person name="Klenk H.-P."/>
            <person name="Brambilla E."/>
            <person name="Spring S."/>
            <person name="Stams A.F."/>
            <person name="Woyke T."/>
        </authorList>
    </citation>
    <scope>NUCLEOTIDE SEQUENCE [LARGE SCALE GENOMIC DNA]</scope>
    <source>
        <strain evidence="16 17">DSM 7213</strain>
    </source>
</reference>
<evidence type="ECO:0000259" key="15">
    <source>
        <dbReference type="Pfam" id="PF14720"/>
    </source>
</evidence>
<dbReference type="SUPFAM" id="SSF56770">
    <property type="entry name" value="HydA/Nqo6-like"/>
    <property type="match status" value="1"/>
</dbReference>
<dbReference type="InterPro" id="IPR037148">
    <property type="entry name" value="NiFe-Hase_small_C_sf"/>
</dbReference>
<dbReference type="STRING" id="767817.Desgi_1397"/>
<evidence type="ECO:0000259" key="14">
    <source>
        <dbReference type="Pfam" id="PF01058"/>
    </source>
</evidence>
<evidence type="ECO:0000256" key="10">
    <source>
        <dbReference type="ARBA" id="ARBA00023004"/>
    </source>
</evidence>
<keyword evidence="8" id="KW-0732">Signal</keyword>
<dbReference type="GO" id="GO:0051539">
    <property type="term" value="F:4 iron, 4 sulfur cluster binding"/>
    <property type="evidence" value="ECO:0007669"/>
    <property type="project" value="UniProtKB-KW"/>
</dbReference>
<evidence type="ECO:0000256" key="1">
    <source>
        <dbReference type="ARBA" id="ARBA00001927"/>
    </source>
</evidence>
<dbReference type="InterPro" id="IPR006137">
    <property type="entry name" value="NADH_UbQ_OxRdtase-like_20kDa"/>
</dbReference>
<dbReference type="PIRSF" id="PIRSF000310">
    <property type="entry name" value="NiFe_hyd_ssu"/>
    <property type="match status" value="1"/>
</dbReference>
<dbReference type="RefSeq" id="WP_006522684.1">
    <property type="nucleotide sequence ID" value="NC_021184.1"/>
</dbReference>
<keyword evidence="11 13" id="KW-0411">Iron-sulfur</keyword>
<dbReference type="GO" id="GO:0008901">
    <property type="term" value="F:ferredoxin hydrogenase activity"/>
    <property type="evidence" value="ECO:0007669"/>
    <property type="project" value="InterPro"/>
</dbReference>
<feature type="binding site" evidence="13">
    <location>
        <position position="259"/>
    </location>
    <ligand>
        <name>[3Fe-4S] cluster</name>
        <dbReference type="ChEBI" id="CHEBI:21137"/>
    </ligand>
</feature>
<accession>R4KMN7</accession>
<feature type="binding site" evidence="13">
    <location>
        <position position="279"/>
    </location>
    <ligand>
        <name>[3Fe-4S] cluster</name>
        <dbReference type="ChEBI" id="CHEBI:21137"/>
    </ligand>
</feature>
<feature type="binding site" evidence="13">
    <location>
        <position position="48"/>
    </location>
    <ligand>
        <name>[4Fe-4S] cluster</name>
        <dbReference type="ChEBI" id="CHEBI:49883"/>
        <label>1</label>
    </ligand>
</feature>
<comment type="cofactor">
    <cofactor evidence="2">
        <name>[4Fe-4S] cluster</name>
        <dbReference type="ChEBI" id="CHEBI:49883"/>
    </cofactor>
</comment>
<protein>
    <submittedName>
        <fullName evidence="16">Hydrogenase (NiFe) small subunit HydA</fullName>
    </submittedName>
</protein>
<evidence type="ECO:0000256" key="13">
    <source>
        <dbReference type="PIRSR" id="PIRSR000310-1"/>
    </source>
</evidence>
<sequence length="376" mass="41061">MIEKENFKKKFNKSGLVVSKTTNQLVGSLLAGDKKKRPPVLWLGTNTCAGDSISFLNSLDPGYRAIITDLIDFRYNQFVMTAEGDMCTGVLKETLAKHAGEYILIVEGTVPTRSNGLYCVVGHRNGEPYTALAAVQELGAAAGYVVAVGTCAAFGGPYAAHPNPSHGKSVQEVLTRRVINVPGCPVNPGWIVGTLAHLVWYGEPELDDYNRPTLFYGETIDNLCQRRHYFDSGIFADQLGEPWCMYKVGCKGPVTFADCPYRQWNGEHVNWPVKANTPCIGCVSPEFPEHTMPFFEHLPDIRLPGITVNANRIGAITGTLTALGLGTHLATSVIKGRLPKTIKKGLAPPKLGLEVLQNTPAQKLVDGIKYKLKKRH</sequence>
<dbReference type="GO" id="GO:0016020">
    <property type="term" value="C:membrane"/>
    <property type="evidence" value="ECO:0007669"/>
    <property type="project" value="TreeGrafter"/>
</dbReference>
<feature type="binding site" evidence="13">
    <location>
        <position position="151"/>
    </location>
    <ligand>
        <name>[4Fe-4S] cluster</name>
        <dbReference type="ChEBI" id="CHEBI:49883"/>
        <label>1</label>
    </ligand>
</feature>
<dbReference type="GO" id="GO:0009061">
    <property type="term" value="P:anaerobic respiration"/>
    <property type="evidence" value="ECO:0007669"/>
    <property type="project" value="TreeGrafter"/>
</dbReference>
<dbReference type="Gene3D" id="3.40.50.700">
    <property type="entry name" value="NADH:ubiquinone oxidoreductase-like, 20kDa subunit"/>
    <property type="match status" value="1"/>
</dbReference>
<dbReference type="EMBL" id="CP003273">
    <property type="protein sequence ID" value="AGL00896.1"/>
    <property type="molecule type" value="Genomic_DNA"/>
</dbReference>
<dbReference type="GO" id="GO:0009055">
    <property type="term" value="F:electron transfer activity"/>
    <property type="evidence" value="ECO:0007669"/>
    <property type="project" value="TreeGrafter"/>
</dbReference>
<comment type="subcellular location">
    <subcellularLocation>
        <location evidence="3">Cell envelope</location>
    </subcellularLocation>
</comment>
<feature type="binding site" evidence="13">
    <location>
        <position position="184"/>
    </location>
    <ligand>
        <name>[4Fe-4S] cluster</name>
        <dbReference type="ChEBI" id="CHEBI:49883"/>
        <label>1</label>
    </ligand>
</feature>
<evidence type="ECO:0000256" key="8">
    <source>
        <dbReference type="ARBA" id="ARBA00022729"/>
    </source>
</evidence>
<feature type="binding site" evidence="13">
    <location>
        <position position="282"/>
    </location>
    <ligand>
        <name>[3Fe-4S] cluster</name>
        <dbReference type="ChEBI" id="CHEBI:21137"/>
    </ligand>
</feature>
<dbReference type="InterPro" id="IPR037024">
    <property type="entry name" value="NiFe_Hase_small_N_sf"/>
</dbReference>
<dbReference type="Gene3D" id="4.10.480.10">
    <property type="entry name" value="Cytochrome-c3 hydrogenase, C-terminal domain"/>
    <property type="match status" value="1"/>
</dbReference>
<dbReference type="eggNOG" id="COG1740">
    <property type="taxonomic scope" value="Bacteria"/>
</dbReference>
<organism evidence="16 17">
    <name type="scientific">Desulfoscipio gibsoniae DSM 7213</name>
    <dbReference type="NCBI Taxonomy" id="767817"/>
    <lineage>
        <taxon>Bacteria</taxon>
        <taxon>Bacillati</taxon>
        <taxon>Bacillota</taxon>
        <taxon>Clostridia</taxon>
        <taxon>Eubacteriales</taxon>
        <taxon>Desulfallaceae</taxon>
        <taxon>Desulfoscipio</taxon>
    </lineage>
</organism>
<dbReference type="PANTHER" id="PTHR30013:SF7">
    <property type="entry name" value="HYDROGENASE-2 SMALL CHAIN"/>
    <property type="match status" value="1"/>
</dbReference>
<keyword evidence="6 13" id="KW-0004">4Fe-4S</keyword>
<dbReference type="PRINTS" id="PR00614">
    <property type="entry name" value="NIHGNASESMLL"/>
</dbReference>
<dbReference type="Pfam" id="PF01058">
    <property type="entry name" value="Oxidored_q6"/>
    <property type="match status" value="1"/>
</dbReference>
<evidence type="ECO:0000256" key="6">
    <source>
        <dbReference type="ARBA" id="ARBA00022485"/>
    </source>
</evidence>
<keyword evidence="9" id="KW-0560">Oxidoreductase</keyword>
<evidence type="ECO:0000313" key="17">
    <source>
        <dbReference type="Proteomes" id="UP000013520"/>
    </source>
</evidence>
<keyword evidence="17" id="KW-1185">Reference proteome</keyword>
<dbReference type="GO" id="GO:0044569">
    <property type="term" value="C:[Ni-Fe] hydrogenase complex"/>
    <property type="evidence" value="ECO:0007669"/>
    <property type="project" value="TreeGrafter"/>
</dbReference>
<feature type="domain" description="Cytochrome-c3 hydrogenase C-terminal" evidence="15">
    <location>
        <begin position="216"/>
        <end position="294"/>
    </location>
</feature>
<evidence type="ECO:0000256" key="9">
    <source>
        <dbReference type="ARBA" id="ARBA00023002"/>
    </source>
</evidence>
<dbReference type="AlphaFoldDB" id="R4KMN7"/>
<dbReference type="Proteomes" id="UP000013520">
    <property type="component" value="Chromosome"/>
</dbReference>
<feature type="binding site" evidence="13">
    <location>
        <position position="244"/>
    </location>
    <ligand>
        <name>[4Fe-4S] cluster</name>
        <dbReference type="ChEBI" id="CHEBI:49883"/>
        <label>2</label>
    </ligand>
</feature>
<evidence type="ECO:0000256" key="3">
    <source>
        <dbReference type="ARBA" id="ARBA00004196"/>
    </source>
</evidence>
<evidence type="ECO:0000256" key="7">
    <source>
        <dbReference type="ARBA" id="ARBA00022723"/>
    </source>
</evidence>
<keyword evidence="10 13" id="KW-0408">Iron</keyword>
<comment type="similarity">
    <text evidence="4">Belongs to the [NiFe]/[NiFeSe] hydrogenase small subunit family.</text>
</comment>
<feature type="binding site" evidence="13">
    <location>
        <position position="224"/>
    </location>
    <ligand>
        <name>[4Fe-4S] cluster</name>
        <dbReference type="ChEBI" id="CHEBI:49883"/>
        <label>2</label>
    </ligand>
</feature>
<comment type="subunit">
    <text evidence="5">Heterodimer of a large and a small subunit.</text>
</comment>
<evidence type="ECO:0000256" key="5">
    <source>
        <dbReference type="ARBA" id="ARBA00011771"/>
    </source>
</evidence>
<dbReference type="PANTHER" id="PTHR30013">
    <property type="entry name" value="NIFE / NIFESE HYDROGENASE SMALL SUBUNIT FAMILY MEMBER"/>
    <property type="match status" value="1"/>
</dbReference>
<dbReference type="InterPro" id="IPR027394">
    <property type="entry name" value="Cytochrome-c3_hydrogenase_C"/>
</dbReference>
<dbReference type="HOGENOM" id="CLU_046107_1_1_9"/>
<comment type="cofactor">
    <cofactor evidence="1">
        <name>[3Fe-4S] cluster</name>
        <dbReference type="ChEBI" id="CHEBI:21137"/>
    </cofactor>
</comment>